<dbReference type="Gene3D" id="3.40.980.10">
    <property type="entry name" value="MoaB/Mog-like domain"/>
    <property type="match status" value="1"/>
</dbReference>
<dbReference type="SMART" id="SM00852">
    <property type="entry name" value="MoCF_biosynth"/>
    <property type="match status" value="1"/>
</dbReference>
<dbReference type="Proteomes" id="UP000244060">
    <property type="component" value="Unassembled WGS sequence"/>
</dbReference>
<dbReference type="InterPro" id="IPR036425">
    <property type="entry name" value="MoaB/Mog-like_dom_sf"/>
</dbReference>
<dbReference type="InterPro" id="IPR001453">
    <property type="entry name" value="MoaB/Mog_dom"/>
</dbReference>
<dbReference type="OrthoDB" id="9779263at2"/>
<dbReference type="UniPathway" id="UPA00344"/>
<keyword evidence="3" id="KW-1185">Reference proteome</keyword>
<dbReference type="GO" id="GO:0016779">
    <property type="term" value="F:nucleotidyltransferase activity"/>
    <property type="evidence" value="ECO:0007669"/>
    <property type="project" value="UniProtKB-KW"/>
</dbReference>
<dbReference type="CDD" id="cd03522">
    <property type="entry name" value="MoeA_like"/>
    <property type="match status" value="1"/>
</dbReference>
<gene>
    <name evidence="2" type="ORF">C8J28_101238</name>
</gene>
<sequence>MRFGPVPLDEAEGSILAHSLVLPEGRLRKGLVLGPAELARLRAAQVTEVTVARLGAGDVPEDAAAARLAAALVPDEAGARLGRSAAFTGRVNLNATAPGLVALDAPRIHALNRIDPALTLATLAPLTRVEPGMLVGTVKIIAYAVEEAELARAEALARAAIRILPVVRRSAGLLCTEVPGQEAKLTSKGRRSVEKRLSALGMELLACEVTPHEAGAMADALRRLPGEMLLILTGSATSDLHDTAPEALRQAGGRVARFGMPVDPGNLLFHGSFDARPVIGLPGCARSPALNGADWVLERLACGLEVDDEAIAAMGVGGLLKEIPLRPQPRERRERT</sequence>
<protein>
    <submittedName>
        <fullName evidence="2">Molybdenum cofactor cytidylyltransferase</fullName>
    </submittedName>
</protein>
<name>A0A2T5KEW0_9RHOB</name>
<reference evidence="2 3" key="1">
    <citation type="submission" date="2018-04" db="EMBL/GenBank/DDBJ databases">
        <title>Genomic Encyclopedia of Type Strains, Phase III (KMG-III): the genomes of soil and plant-associated and newly described type strains.</title>
        <authorList>
            <person name="Whitman W."/>
        </authorList>
    </citation>
    <scope>NUCLEOTIDE SEQUENCE [LARGE SCALE GENOMIC DNA]</scope>
    <source>
        <strain evidence="2 3">KA25</strain>
    </source>
</reference>
<dbReference type="AlphaFoldDB" id="A0A2T5KEW0"/>
<keyword evidence="2" id="KW-0808">Transferase</keyword>
<evidence type="ECO:0000313" key="2">
    <source>
        <dbReference type="EMBL" id="PTR20917.1"/>
    </source>
</evidence>
<accession>A0A2T5KEW0</accession>
<comment type="caution">
    <text evidence="2">The sequence shown here is derived from an EMBL/GenBank/DDBJ whole genome shotgun (WGS) entry which is preliminary data.</text>
</comment>
<evidence type="ECO:0000313" key="3">
    <source>
        <dbReference type="Proteomes" id="UP000244060"/>
    </source>
</evidence>
<keyword evidence="2" id="KW-0548">Nucleotidyltransferase</keyword>
<organism evidence="2 3">
    <name type="scientific">Cereibacter azotoformans</name>
    <dbReference type="NCBI Taxonomy" id="43057"/>
    <lineage>
        <taxon>Bacteria</taxon>
        <taxon>Pseudomonadati</taxon>
        <taxon>Pseudomonadota</taxon>
        <taxon>Alphaproteobacteria</taxon>
        <taxon>Rhodobacterales</taxon>
        <taxon>Paracoccaceae</taxon>
        <taxon>Cereibacter</taxon>
    </lineage>
</organism>
<dbReference type="RefSeq" id="WP_108220071.1">
    <property type="nucleotide sequence ID" value="NZ_CP090021.1"/>
</dbReference>
<evidence type="ECO:0000259" key="1">
    <source>
        <dbReference type="SMART" id="SM00852"/>
    </source>
</evidence>
<dbReference type="EMBL" id="QAOT01000001">
    <property type="protein sequence ID" value="PTR20917.1"/>
    <property type="molecule type" value="Genomic_DNA"/>
</dbReference>
<dbReference type="SUPFAM" id="SSF53218">
    <property type="entry name" value="Molybdenum cofactor biosynthesis proteins"/>
    <property type="match status" value="1"/>
</dbReference>
<feature type="domain" description="MoaB/Mog" evidence="1">
    <location>
        <begin position="172"/>
        <end position="302"/>
    </location>
</feature>
<proteinExistence type="predicted"/>